<dbReference type="InterPro" id="IPR016167">
    <property type="entry name" value="FAD-bd_PCMH_sub1"/>
</dbReference>
<dbReference type="InterPro" id="IPR016170">
    <property type="entry name" value="Cytok_DH_C_sf"/>
</dbReference>
<dbReference type="Pfam" id="PF01565">
    <property type="entry name" value="FAD_binding_4"/>
    <property type="match status" value="1"/>
</dbReference>
<keyword evidence="8" id="KW-1185">Reference proteome</keyword>
<dbReference type="Gene3D" id="3.40.462.10">
    <property type="entry name" value="FAD-linked oxidases, C-terminal domain"/>
    <property type="match status" value="1"/>
</dbReference>
<dbReference type="SUPFAM" id="SSF55103">
    <property type="entry name" value="FAD-linked oxidases, C-terminal domain"/>
    <property type="match status" value="1"/>
</dbReference>
<protein>
    <submittedName>
        <fullName evidence="7">Putative oxidoreductase</fullName>
    </submittedName>
</protein>
<feature type="domain" description="FAD-binding PCMH-type" evidence="6">
    <location>
        <begin position="26"/>
        <end position="196"/>
    </location>
</feature>
<dbReference type="PANTHER" id="PTHR13878:SF107">
    <property type="entry name" value="CYTOKININ DEHYDROGENASE 3"/>
    <property type="match status" value="1"/>
</dbReference>
<evidence type="ECO:0000256" key="5">
    <source>
        <dbReference type="ARBA" id="ARBA00023002"/>
    </source>
</evidence>
<dbReference type="InterPro" id="IPR006094">
    <property type="entry name" value="Oxid_FAD_bind_N"/>
</dbReference>
<evidence type="ECO:0000313" key="8">
    <source>
        <dbReference type="Proteomes" id="UP000034883"/>
    </source>
</evidence>
<dbReference type="AlphaFoldDB" id="A0A0F6SDW1"/>
<evidence type="ECO:0000313" key="7">
    <source>
        <dbReference type="EMBL" id="AKF04134.1"/>
    </source>
</evidence>
<dbReference type="GO" id="GO:0009690">
    <property type="term" value="P:cytokinin metabolic process"/>
    <property type="evidence" value="ECO:0007669"/>
    <property type="project" value="InterPro"/>
</dbReference>
<dbReference type="InterPro" id="IPR050432">
    <property type="entry name" value="FAD-linked_Oxidoreductases_BP"/>
</dbReference>
<organism evidence="7 8">
    <name type="scientific">Sandaracinus amylolyticus</name>
    <dbReference type="NCBI Taxonomy" id="927083"/>
    <lineage>
        <taxon>Bacteria</taxon>
        <taxon>Pseudomonadati</taxon>
        <taxon>Myxococcota</taxon>
        <taxon>Polyangia</taxon>
        <taxon>Polyangiales</taxon>
        <taxon>Sandaracinaceae</taxon>
        <taxon>Sandaracinus</taxon>
    </lineage>
</organism>
<dbReference type="PROSITE" id="PS51387">
    <property type="entry name" value="FAD_PCMH"/>
    <property type="match status" value="1"/>
</dbReference>
<dbReference type="InterPro" id="IPR016169">
    <property type="entry name" value="FAD-bd_PCMH_sub2"/>
</dbReference>
<evidence type="ECO:0000256" key="2">
    <source>
        <dbReference type="ARBA" id="ARBA00005466"/>
    </source>
</evidence>
<evidence type="ECO:0000256" key="3">
    <source>
        <dbReference type="ARBA" id="ARBA00022630"/>
    </source>
</evidence>
<dbReference type="InterPro" id="IPR036318">
    <property type="entry name" value="FAD-bd_PCMH-like_sf"/>
</dbReference>
<comment type="cofactor">
    <cofactor evidence="1">
        <name>FAD</name>
        <dbReference type="ChEBI" id="CHEBI:57692"/>
    </cofactor>
</comment>
<name>A0A0F6SDW1_9BACT</name>
<keyword evidence="5" id="KW-0560">Oxidoreductase</keyword>
<dbReference type="InterPro" id="IPR015345">
    <property type="entry name" value="Cytokinin_DH_FAD/cytokin-bd"/>
</dbReference>
<dbReference type="EMBL" id="CP011125">
    <property type="protein sequence ID" value="AKF04134.1"/>
    <property type="molecule type" value="Genomic_DNA"/>
</dbReference>
<evidence type="ECO:0000256" key="1">
    <source>
        <dbReference type="ARBA" id="ARBA00001974"/>
    </source>
</evidence>
<accession>A0A0F6SDW1</accession>
<dbReference type="GO" id="GO:0019139">
    <property type="term" value="F:cytokinin dehydrogenase activity"/>
    <property type="evidence" value="ECO:0007669"/>
    <property type="project" value="InterPro"/>
</dbReference>
<comment type="similarity">
    <text evidence="2">Belongs to the oxygen-dependent FAD-linked oxidoreductase family.</text>
</comment>
<dbReference type="Proteomes" id="UP000034883">
    <property type="component" value="Chromosome"/>
</dbReference>
<dbReference type="InterPro" id="IPR016166">
    <property type="entry name" value="FAD-bd_PCMH"/>
</dbReference>
<keyword evidence="3" id="KW-0285">Flavoprotein</keyword>
<dbReference type="InterPro" id="IPR016164">
    <property type="entry name" value="FAD-linked_Oxase-like_C"/>
</dbReference>
<dbReference type="SUPFAM" id="SSF56176">
    <property type="entry name" value="FAD-binding/transporter-associated domain-like"/>
    <property type="match status" value="1"/>
</dbReference>
<dbReference type="GO" id="GO:0071949">
    <property type="term" value="F:FAD binding"/>
    <property type="evidence" value="ECO:0007669"/>
    <property type="project" value="InterPro"/>
</dbReference>
<dbReference type="PANTHER" id="PTHR13878">
    <property type="entry name" value="GULONOLACTONE OXIDASE"/>
    <property type="match status" value="1"/>
</dbReference>
<sequence>MPALDGQLLTDVSTRAAYSNDKGTLVFKTPAAVLRPGSIADVQRMVRFCRDREIKVAARGQAHSTDGQGLVAGGLIIDMATLSTVHEIGAGYAVVDAGATWGSLLAQTLASSQSPPVLTGYQGLSIGGTLSMGGISGMAYKRGVQVQHVLELTVVTGRGTLEVCSMSRNRSLFEAVLAGVGQYAIIVRAKLRLVTVGALVRDQTIRYDDIGPFFDDMRTLVARGEIDLVYGGAKQDPATGAWFYEMYTAQWYDAGSPPNTAYLLRGLNFDPANVVELDGPYFDYHTRVDQGIAFLSSIGLWAGAMKPWFDVFLPDTHVEEYVDDTLTSLAPDDLGIAGFILFFPLKTSTITRPMFRLPDDDVVWLFDVLTANNTPGYEPTFAQAKRARNREWFDRAVAVGGYRYPIGTLDFTRADWRRHYGSEWVRAQVSKAYFDPNNILTPGPGIFDDDC</sequence>
<keyword evidence="4" id="KW-0274">FAD</keyword>
<dbReference type="Pfam" id="PF09265">
    <property type="entry name" value="Cytokin-bind"/>
    <property type="match status" value="1"/>
</dbReference>
<dbReference type="KEGG" id="samy:DB32_001283"/>
<evidence type="ECO:0000256" key="4">
    <source>
        <dbReference type="ARBA" id="ARBA00022827"/>
    </source>
</evidence>
<evidence type="ECO:0000259" key="6">
    <source>
        <dbReference type="PROSITE" id="PS51387"/>
    </source>
</evidence>
<dbReference type="Gene3D" id="3.30.43.10">
    <property type="entry name" value="Uridine Diphospho-n-acetylenolpyruvylglucosamine Reductase, domain 2"/>
    <property type="match status" value="1"/>
</dbReference>
<dbReference type="Gene3D" id="3.30.465.10">
    <property type="match status" value="1"/>
</dbReference>
<reference evidence="7 8" key="1">
    <citation type="submission" date="2015-03" db="EMBL/GenBank/DDBJ databases">
        <title>Genome assembly of Sandaracinus amylolyticus DSM 53668.</title>
        <authorList>
            <person name="Sharma G."/>
            <person name="Subramanian S."/>
        </authorList>
    </citation>
    <scope>NUCLEOTIDE SEQUENCE [LARGE SCALE GENOMIC DNA]</scope>
    <source>
        <strain evidence="7 8">DSM 53668</strain>
    </source>
</reference>
<proteinExistence type="inferred from homology"/>
<gene>
    <name evidence="7" type="ORF">DB32_001283</name>
</gene>
<dbReference type="STRING" id="927083.DB32_001283"/>